<dbReference type="Proteomes" id="UP001177003">
    <property type="component" value="Chromosome 0"/>
</dbReference>
<keyword evidence="2" id="KW-1185">Reference proteome</keyword>
<organism evidence="1 2">
    <name type="scientific">Lactuca saligna</name>
    <name type="common">Willowleaf lettuce</name>
    <dbReference type="NCBI Taxonomy" id="75948"/>
    <lineage>
        <taxon>Eukaryota</taxon>
        <taxon>Viridiplantae</taxon>
        <taxon>Streptophyta</taxon>
        <taxon>Embryophyta</taxon>
        <taxon>Tracheophyta</taxon>
        <taxon>Spermatophyta</taxon>
        <taxon>Magnoliopsida</taxon>
        <taxon>eudicotyledons</taxon>
        <taxon>Gunneridae</taxon>
        <taxon>Pentapetalae</taxon>
        <taxon>asterids</taxon>
        <taxon>campanulids</taxon>
        <taxon>Asterales</taxon>
        <taxon>Asteraceae</taxon>
        <taxon>Cichorioideae</taxon>
        <taxon>Cichorieae</taxon>
        <taxon>Lactucinae</taxon>
        <taxon>Lactuca</taxon>
    </lineage>
</organism>
<protein>
    <submittedName>
        <fullName evidence="1">Uncharacterized protein</fullName>
    </submittedName>
</protein>
<dbReference type="EMBL" id="OX465086">
    <property type="protein sequence ID" value="CAI9263615.1"/>
    <property type="molecule type" value="Genomic_DNA"/>
</dbReference>
<proteinExistence type="predicted"/>
<evidence type="ECO:0000313" key="2">
    <source>
        <dbReference type="Proteomes" id="UP001177003"/>
    </source>
</evidence>
<evidence type="ECO:0000313" key="1">
    <source>
        <dbReference type="EMBL" id="CAI9263615.1"/>
    </source>
</evidence>
<accession>A0AA35V2P2</accession>
<dbReference type="AlphaFoldDB" id="A0AA35V2P2"/>
<sequence>MRITLNLFSSVSAKDAVPFSVTQVAITLENLDQPPSTKILGEVKEDHQERKEKIPDQKIESLSFPSPPTSNLYDSHPNIDVVLEFLFTISNSTLIDASFDGLVESMSTDHNPDHIIKVFSMLDTRSLFFVGATSSKIKPIKDPKNKDVMVSTIFQRAGSAIQGQTWNTQQYKIRLQISLLICWWRKRKNRLCMPQITDVLLEIEEEKAIRSTSKTQKASVETIKRKSKFYNDEIALLTNTILEEKRGVEKAIRFTHIL</sequence>
<reference evidence="1" key="1">
    <citation type="submission" date="2023-04" db="EMBL/GenBank/DDBJ databases">
        <authorList>
            <person name="Vijverberg K."/>
            <person name="Xiong W."/>
            <person name="Schranz E."/>
        </authorList>
    </citation>
    <scope>NUCLEOTIDE SEQUENCE</scope>
</reference>
<name>A0AA35V2P2_LACSI</name>
<gene>
    <name evidence="1" type="ORF">LSALG_LOCUS4297</name>
</gene>